<feature type="compositionally biased region" description="Basic and acidic residues" evidence="1">
    <location>
        <begin position="11"/>
        <end position="26"/>
    </location>
</feature>
<evidence type="ECO:0000313" key="2">
    <source>
        <dbReference type="EMBL" id="RZC69838.1"/>
    </source>
</evidence>
<dbReference type="EMBL" id="CM010721">
    <property type="protein sequence ID" value="RZC69838.1"/>
    <property type="molecule type" value="Genomic_DNA"/>
</dbReference>
<dbReference type="AlphaFoldDB" id="A0A4Y7KCU8"/>
<proteinExistence type="predicted"/>
<feature type="region of interest" description="Disordered" evidence="1">
    <location>
        <begin position="1"/>
        <end position="83"/>
    </location>
</feature>
<feature type="compositionally biased region" description="Basic and acidic residues" evidence="1">
    <location>
        <begin position="62"/>
        <end position="83"/>
    </location>
</feature>
<evidence type="ECO:0000256" key="1">
    <source>
        <dbReference type="SAM" id="MobiDB-lite"/>
    </source>
</evidence>
<dbReference type="Gramene" id="RZC69838">
    <property type="protein sequence ID" value="RZC69838"/>
    <property type="gene ID" value="C5167_032995"/>
</dbReference>
<reference evidence="2 3" key="1">
    <citation type="journal article" date="2018" name="Science">
        <title>The opium poppy genome and morphinan production.</title>
        <authorList>
            <person name="Guo L."/>
            <person name="Winzer T."/>
            <person name="Yang X."/>
            <person name="Li Y."/>
            <person name="Ning Z."/>
            <person name="He Z."/>
            <person name="Teodor R."/>
            <person name="Lu Y."/>
            <person name="Bowser T.A."/>
            <person name="Graham I.A."/>
            <person name="Ye K."/>
        </authorList>
    </citation>
    <scope>NUCLEOTIDE SEQUENCE [LARGE SCALE GENOMIC DNA]</scope>
    <source>
        <strain evidence="3">cv. HN1</strain>
        <tissue evidence="2">Leaves</tissue>
    </source>
</reference>
<keyword evidence="3" id="KW-1185">Reference proteome</keyword>
<organism evidence="2 3">
    <name type="scientific">Papaver somniferum</name>
    <name type="common">Opium poppy</name>
    <dbReference type="NCBI Taxonomy" id="3469"/>
    <lineage>
        <taxon>Eukaryota</taxon>
        <taxon>Viridiplantae</taxon>
        <taxon>Streptophyta</taxon>
        <taxon>Embryophyta</taxon>
        <taxon>Tracheophyta</taxon>
        <taxon>Spermatophyta</taxon>
        <taxon>Magnoliopsida</taxon>
        <taxon>Ranunculales</taxon>
        <taxon>Papaveraceae</taxon>
        <taxon>Papaveroideae</taxon>
        <taxon>Papaver</taxon>
    </lineage>
</organism>
<accession>A0A4Y7KCU8</accession>
<protein>
    <submittedName>
        <fullName evidence="2">Uncharacterized protein</fullName>
    </submittedName>
</protein>
<evidence type="ECO:0000313" key="3">
    <source>
        <dbReference type="Proteomes" id="UP000316621"/>
    </source>
</evidence>
<gene>
    <name evidence="2" type="ORF">C5167_032995</name>
</gene>
<name>A0A4Y7KCU8_PAPSO</name>
<dbReference type="Proteomes" id="UP000316621">
    <property type="component" value="Chromosome 7"/>
</dbReference>
<sequence>MEQGCLGVAPEEQRSDKLFGLEDATPKGKNRRGHGASKSSSVPCTGNRLENDATPKKKYRRNRGEDGDVKIKNKEQHDPTDDD</sequence>